<protein>
    <submittedName>
        <fullName evidence="1">Uncharacterized protein</fullName>
    </submittedName>
</protein>
<organism evidence="1 2">
    <name type="scientific">Bacillus pacificus</name>
    <dbReference type="NCBI Taxonomy" id="2026187"/>
    <lineage>
        <taxon>Bacteria</taxon>
        <taxon>Bacillati</taxon>
        <taxon>Bacillota</taxon>
        <taxon>Bacilli</taxon>
        <taxon>Bacillales</taxon>
        <taxon>Bacillaceae</taxon>
        <taxon>Bacillus</taxon>
        <taxon>Bacillus cereus group</taxon>
    </lineage>
</organism>
<dbReference type="Proteomes" id="UP000194499">
    <property type="component" value="Unassembled WGS sequence"/>
</dbReference>
<dbReference type="AlphaFoldDB" id="A0A1Y5YSW8"/>
<evidence type="ECO:0000313" key="2">
    <source>
        <dbReference type="Proteomes" id="UP000194499"/>
    </source>
</evidence>
<dbReference type="RefSeq" id="WP_088106242.1">
    <property type="nucleotide sequence ID" value="NZ_FWZB01000019.1"/>
</dbReference>
<dbReference type="EMBL" id="FWZB01000019">
    <property type="protein sequence ID" value="SMD65527.1"/>
    <property type="molecule type" value="Genomic_DNA"/>
</dbReference>
<reference evidence="2" key="1">
    <citation type="submission" date="2017-04" db="EMBL/GenBank/DDBJ databases">
        <authorList>
            <person name="Criscuolo A."/>
        </authorList>
    </citation>
    <scope>NUCLEOTIDE SEQUENCE [LARGE SCALE GENOMIC DNA]</scope>
</reference>
<sequence length="92" mass="10913">MLLRLKNLSQPQRRIVLQMRDNNLYLVTNEGADFKCWLETEDLKRVRIPVGRRTGEALHKSGWIEIVNEELTRLRHFHYKLTKKAIDAVDRG</sequence>
<evidence type="ECO:0000313" key="1">
    <source>
        <dbReference type="EMBL" id="SMD65527.1"/>
    </source>
</evidence>
<proteinExistence type="predicted"/>
<accession>A0A1Y5YSW8</accession>
<name>A0A1Y5YSW8_9BACI</name>
<gene>
    <name evidence="1" type="ORF">BACERE00191_00391</name>
</gene>